<evidence type="ECO:0000256" key="5">
    <source>
        <dbReference type="ARBA" id="ARBA00023045"/>
    </source>
</evidence>
<gene>
    <name evidence="7" type="ORF">UFOVP1269_20</name>
</gene>
<dbReference type="SUPFAM" id="SSF56563">
    <property type="entry name" value="Major capsid protein gp5"/>
    <property type="match status" value="1"/>
</dbReference>
<sequence>MIKLIASQVTIDAAAGEAGRREITGIAVPYGVSATVSDGTSVIFEAGSLPIDGKAPRLYMNHDATNAIGIVTERVDTPEGMMFTAKISKTQAGDEALILAMDGVLDSVSVGVNPIKYTTAKDGTVTVTAADWIELSLVPVPAFAGAIITDIAASIPHEDEEISTIETEPTQETEPMSEATIPAVEATIPTAPIFAQAKRKFAMPTAGEYLAAMHAGGDTFHNVNAAYKEAVRDQQTALQAAAGDVLTTDTPGLLPVPVLGPLFQDLNFVRPVVTAFGARSMPNTPSKTFIRPTITTHTSAATQTEGSAVSATTMVIASNTVTKSTVAGQVTLTMQDMDFTDPAAMNLILNDLAGEYMIATDNIAADALVAGKTASGSTWTVTAGDPTSLINSLYDAAREITEDSNFFPTHLCVSPDVWEKLGAQLDANKRPVLGYTTNGVLGQNSLGRVGGLAYTAMDVMGLTLVVDNNFASGTMLVTYAPGFEIYEAQQGVLSIANPSTLSRTFSYYGYFSTFVAKSSFIQGIVIA</sequence>
<evidence type="ECO:0000256" key="3">
    <source>
        <dbReference type="ARBA" id="ARBA00022801"/>
    </source>
</evidence>
<feature type="domain" description="Prohead serine protease" evidence="6">
    <location>
        <begin position="55"/>
        <end position="153"/>
    </location>
</feature>
<dbReference type="EMBL" id="LR797220">
    <property type="protein sequence ID" value="CAB4194985.1"/>
    <property type="molecule type" value="Genomic_DNA"/>
</dbReference>
<accession>A0A6J5RRK7</accession>
<dbReference type="Gene3D" id="3.30.2400.10">
    <property type="entry name" value="Major capsid protein gp5"/>
    <property type="match status" value="1"/>
</dbReference>
<dbReference type="InterPro" id="IPR054613">
    <property type="entry name" value="Peptidase_S78_dom"/>
</dbReference>
<dbReference type="Pfam" id="PF04586">
    <property type="entry name" value="Peptidase_S78"/>
    <property type="match status" value="1"/>
</dbReference>
<evidence type="ECO:0000256" key="1">
    <source>
        <dbReference type="ARBA" id="ARBA00022612"/>
    </source>
</evidence>
<keyword evidence="4" id="KW-0118">Viral capsid assembly</keyword>
<dbReference type="GO" id="GO:0046797">
    <property type="term" value="P:viral procapsid maturation"/>
    <property type="evidence" value="ECO:0007669"/>
    <property type="project" value="UniProtKB-KW"/>
</dbReference>
<dbReference type="Gene3D" id="3.30.2320.10">
    <property type="entry name" value="hypothetical protein PF0899 domain"/>
    <property type="match status" value="1"/>
</dbReference>
<protein>
    <submittedName>
        <fullName evidence="7">Prohead protease</fullName>
    </submittedName>
</protein>
<proteinExistence type="predicted"/>
<evidence type="ECO:0000256" key="2">
    <source>
        <dbReference type="ARBA" id="ARBA00022670"/>
    </source>
</evidence>
<name>A0A6J5RRK7_9CAUD</name>
<evidence type="ECO:0000259" key="6">
    <source>
        <dbReference type="Pfam" id="PF04586"/>
    </source>
</evidence>
<organism evidence="7">
    <name type="scientific">uncultured Caudovirales phage</name>
    <dbReference type="NCBI Taxonomy" id="2100421"/>
    <lineage>
        <taxon>Viruses</taxon>
        <taxon>Duplodnaviria</taxon>
        <taxon>Heunggongvirae</taxon>
        <taxon>Uroviricota</taxon>
        <taxon>Caudoviricetes</taxon>
        <taxon>Peduoviridae</taxon>
        <taxon>Maltschvirus</taxon>
        <taxon>Maltschvirus maltsch</taxon>
    </lineage>
</organism>
<keyword evidence="2 7" id="KW-0645">Protease</keyword>
<evidence type="ECO:0000313" key="7">
    <source>
        <dbReference type="EMBL" id="CAB4194985.1"/>
    </source>
</evidence>
<dbReference type="GO" id="GO:0008233">
    <property type="term" value="F:peptidase activity"/>
    <property type="evidence" value="ECO:0007669"/>
    <property type="project" value="UniProtKB-KW"/>
</dbReference>
<evidence type="ECO:0000256" key="4">
    <source>
        <dbReference type="ARBA" id="ARBA00022950"/>
    </source>
</evidence>
<keyword evidence="3" id="KW-0378">Hydrolase</keyword>
<keyword evidence="5" id="KW-1273">Viral capsid maturation</keyword>
<dbReference type="GO" id="GO:0006508">
    <property type="term" value="P:proteolysis"/>
    <property type="evidence" value="ECO:0007669"/>
    <property type="project" value="UniProtKB-KW"/>
</dbReference>
<keyword evidence="1" id="KW-1188">Viral release from host cell</keyword>
<reference evidence="7" key="1">
    <citation type="submission" date="2020-05" db="EMBL/GenBank/DDBJ databases">
        <authorList>
            <person name="Chiriac C."/>
            <person name="Salcher M."/>
            <person name="Ghai R."/>
            <person name="Kavagutti S V."/>
        </authorList>
    </citation>
    <scope>NUCLEOTIDE SEQUENCE</scope>
</reference>